<organism evidence="1">
    <name type="scientific">Eucalyptus grandis</name>
    <name type="common">Flooded gum</name>
    <dbReference type="NCBI Taxonomy" id="71139"/>
    <lineage>
        <taxon>Eukaryota</taxon>
        <taxon>Viridiplantae</taxon>
        <taxon>Streptophyta</taxon>
        <taxon>Embryophyta</taxon>
        <taxon>Tracheophyta</taxon>
        <taxon>Spermatophyta</taxon>
        <taxon>Magnoliopsida</taxon>
        <taxon>eudicotyledons</taxon>
        <taxon>Gunneridae</taxon>
        <taxon>Pentapetalae</taxon>
        <taxon>rosids</taxon>
        <taxon>malvids</taxon>
        <taxon>Myrtales</taxon>
        <taxon>Myrtaceae</taxon>
        <taxon>Myrtoideae</taxon>
        <taxon>Eucalypteae</taxon>
        <taxon>Eucalyptus</taxon>
    </lineage>
</organism>
<evidence type="ECO:0000313" key="1">
    <source>
        <dbReference type="EMBL" id="KCW60947.1"/>
    </source>
</evidence>
<proteinExistence type="predicted"/>
<sequence length="75" mass="8284">MTPFVILYAKKLERSGKNSSAMIGAGEDSGAGFGCNSEISADQEMGSVFESFKARCQALFVDLRWRWQRLLDFAG</sequence>
<name>A0A059B423_EUCGR</name>
<gene>
    <name evidence="1" type="ORF">EUGRSUZ_H03681</name>
</gene>
<dbReference type="EMBL" id="KK198760">
    <property type="protein sequence ID" value="KCW60947.1"/>
    <property type="molecule type" value="Genomic_DNA"/>
</dbReference>
<accession>A0A059B423</accession>
<reference evidence="1" key="1">
    <citation type="submission" date="2013-07" db="EMBL/GenBank/DDBJ databases">
        <title>The genome of Eucalyptus grandis.</title>
        <authorList>
            <person name="Schmutz J."/>
            <person name="Hayes R."/>
            <person name="Myburg A."/>
            <person name="Tuskan G."/>
            <person name="Grattapaglia D."/>
            <person name="Rokhsar D.S."/>
        </authorList>
    </citation>
    <scope>NUCLEOTIDE SEQUENCE</scope>
    <source>
        <tissue evidence="1">Leaf extractions</tissue>
    </source>
</reference>
<dbReference type="InParanoid" id="A0A059B423"/>
<protein>
    <submittedName>
        <fullName evidence="1">Uncharacterized protein</fullName>
    </submittedName>
</protein>
<dbReference type="Gramene" id="KCW60947">
    <property type="protein sequence ID" value="KCW60947"/>
    <property type="gene ID" value="EUGRSUZ_H03681"/>
</dbReference>
<dbReference type="AlphaFoldDB" id="A0A059B423"/>